<dbReference type="InterPro" id="IPR051619">
    <property type="entry name" value="TypeII_TA_RNase_PINc/VapC"/>
</dbReference>
<dbReference type="OrthoDB" id="269293at2157"/>
<dbReference type="InterPro" id="IPR002716">
    <property type="entry name" value="PIN_dom"/>
</dbReference>
<name>I3XQX3_DESAM</name>
<dbReference type="SUPFAM" id="SSF88723">
    <property type="entry name" value="PIN domain-like"/>
    <property type="match status" value="1"/>
</dbReference>
<proteinExistence type="predicted"/>
<protein>
    <submittedName>
        <fullName evidence="3">PilT protein domain protein</fullName>
    </submittedName>
</protein>
<evidence type="ECO:0000313" key="3">
    <source>
        <dbReference type="EMBL" id="AFL66347.1"/>
    </source>
</evidence>
<dbReference type="InterPro" id="IPR029060">
    <property type="entry name" value="PIN-like_dom_sf"/>
</dbReference>
<evidence type="ECO:0000259" key="2">
    <source>
        <dbReference type="Pfam" id="PF01850"/>
    </source>
</evidence>
<dbReference type="Gene3D" id="3.40.50.1010">
    <property type="entry name" value="5'-nuclease"/>
    <property type="match status" value="1"/>
</dbReference>
<evidence type="ECO:0000313" key="4">
    <source>
        <dbReference type="Proteomes" id="UP000006175"/>
    </source>
</evidence>
<dbReference type="AlphaFoldDB" id="I3XQX3"/>
<dbReference type="KEGG" id="dfd:Desfe_0439"/>
<dbReference type="RefSeq" id="WP_014767248.1">
    <property type="nucleotide sequence ID" value="NC_018001.1"/>
</dbReference>
<dbReference type="EMBL" id="CP003321">
    <property type="protein sequence ID" value="AFL66347.1"/>
    <property type="molecule type" value="Genomic_DNA"/>
</dbReference>
<gene>
    <name evidence="3" type="ORF">Desfe_0439</name>
</gene>
<dbReference type="PANTHER" id="PTHR35901">
    <property type="entry name" value="RIBONUCLEASE VAPC3"/>
    <property type="match status" value="1"/>
</dbReference>
<feature type="domain" description="PIN" evidence="2">
    <location>
        <begin position="2"/>
        <end position="124"/>
    </location>
</feature>
<sequence>MIVVDASALLAFFLKEEGWDRLAEYMTLTLSVDHVVKEFYNTIWKAVYIRKTMSVEDAKKVIEIFKKYREKNMVLEPEDKYIDMALDISIKHGLTVYDSLYIAQALHNKKPLLTLDDKQRSIAERLGVRVIEIPVSPTHHMSDASTT</sequence>
<accession>I3XQX3</accession>
<keyword evidence="4" id="KW-1185">Reference proteome</keyword>
<evidence type="ECO:0000256" key="1">
    <source>
        <dbReference type="ARBA" id="ARBA00022842"/>
    </source>
</evidence>
<dbReference type="eggNOG" id="arCOG00726">
    <property type="taxonomic scope" value="Archaea"/>
</dbReference>
<dbReference type="PANTHER" id="PTHR35901:SF1">
    <property type="entry name" value="EXONUCLEASE VAPC9"/>
    <property type="match status" value="1"/>
</dbReference>
<organism evidence="3 4">
    <name type="scientific">Desulfurococcus amylolyticus DSM 16532</name>
    <dbReference type="NCBI Taxonomy" id="768672"/>
    <lineage>
        <taxon>Archaea</taxon>
        <taxon>Thermoproteota</taxon>
        <taxon>Thermoprotei</taxon>
        <taxon>Desulfurococcales</taxon>
        <taxon>Desulfurococcaceae</taxon>
        <taxon>Desulfurococcus</taxon>
    </lineage>
</organism>
<dbReference type="InterPro" id="IPR044153">
    <property type="entry name" value="PIN_Pae0151-like"/>
</dbReference>
<keyword evidence="1" id="KW-0460">Magnesium</keyword>
<dbReference type="GeneID" id="13062128"/>
<dbReference type="HOGENOM" id="CLU_121774_2_1_2"/>
<dbReference type="Pfam" id="PF01850">
    <property type="entry name" value="PIN"/>
    <property type="match status" value="1"/>
</dbReference>
<dbReference type="Proteomes" id="UP000006175">
    <property type="component" value="Chromosome"/>
</dbReference>
<dbReference type="CDD" id="cd09873">
    <property type="entry name" value="PIN_Pae0151-like"/>
    <property type="match status" value="1"/>
</dbReference>
<reference evidence="3 4" key="1">
    <citation type="journal article" date="2012" name="J. Bacteriol.">
        <title>Complete Genome Sequence of Desulfurococcus fermentans, a Hyperthermophilic Cellulolytic Crenarchaeon Isolated from a Freshwater Hot Spring in Kamchatka, Russia.</title>
        <authorList>
            <person name="Susanti D."/>
            <person name="Johnson E.F."/>
            <person name="Rodriguez J.R."/>
            <person name="Anderson I."/>
            <person name="Perevalova A.A."/>
            <person name="Kyrpides N."/>
            <person name="Lucas S."/>
            <person name="Han J."/>
            <person name="Lapidus A."/>
            <person name="Cheng J.F."/>
            <person name="Goodwin L."/>
            <person name="Pitluck S."/>
            <person name="Mavrommatis K."/>
            <person name="Peters L."/>
            <person name="Land M.L."/>
            <person name="Hauser L."/>
            <person name="Gopalan V."/>
            <person name="Chan P.P."/>
            <person name="Lowe T.M."/>
            <person name="Atomi H."/>
            <person name="Bonch-Osmolovskaya E.A."/>
            <person name="Woyke T."/>
            <person name="Mukhopadhyay B."/>
        </authorList>
    </citation>
    <scope>NUCLEOTIDE SEQUENCE [LARGE SCALE GENOMIC DNA]</scope>
    <source>
        <strain evidence="3 4">DSM 16532</strain>
    </source>
</reference>